<organism evidence="1 2">
    <name type="scientific">Octopus sinensis</name>
    <name type="common">East Asian common octopus</name>
    <dbReference type="NCBI Taxonomy" id="2607531"/>
    <lineage>
        <taxon>Eukaryota</taxon>
        <taxon>Metazoa</taxon>
        <taxon>Spiralia</taxon>
        <taxon>Lophotrochozoa</taxon>
        <taxon>Mollusca</taxon>
        <taxon>Cephalopoda</taxon>
        <taxon>Coleoidea</taxon>
        <taxon>Octopodiformes</taxon>
        <taxon>Octopoda</taxon>
        <taxon>Incirrata</taxon>
        <taxon>Octopodidae</taxon>
        <taxon>Octopus</taxon>
    </lineage>
</organism>
<accession>A0A6P7T4B5</accession>
<reference evidence="2" key="1">
    <citation type="submission" date="2025-08" db="UniProtKB">
        <authorList>
            <consortium name="RefSeq"/>
        </authorList>
    </citation>
    <scope>IDENTIFICATION</scope>
</reference>
<name>A0A6P7T4B5_9MOLL</name>
<keyword evidence="1" id="KW-1185">Reference proteome</keyword>
<dbReference type="Pfam" id="PF15130">
    <property type="entry name" value="DUF4566"/>
    <property type="match status" value="1"/>
</dbReference>
<protein>
    <submittedName>
        <fullName evidence="2">Uncharacterized protein C6orf62 homolog</fullName>
    </submittedName>
</protein>
<dbReference type="InterPro" id="IPR027903">
    <property type="entry name" value="DUF4566"/>
</dbReference>
<proteinExistence type="predicted"/>
<evidence type="ECO:0000313" key="1">
    <source>
        <dbReference type="Proteomes" id="UP000515154"/>
    </source>
</evidence>
<evidence type="ECO:0000313" key="2">
    <source>
        <dbReference type="RefSeq" id="XP_029644726.1"/>
    </source>
</evidence>
<dbReference type="Proteomes" id="UP000515154">
    <property type="component" value="Linkage group LG14"/>
</dbReference>
<sequence length="229" mass="26991">MGDSYTRKQTAVNRLRHRLRKKRESLADHFDFKMYIMFHFKDKKKASALFEVAEVFPVMTNNYEDSILRGVREEAYSYESTKELLDKDVVQLHATRWQSMRKDVLGCASDMDFMLWPRKDIDKIECLLFSRWKGDNGKFKPLQTVFEFSHHEYEKQLLHLVAIRNQKSALIISNAEQSMFLFVDRHVIQTSNTQVVIFKLCSLCLYIPQDQLMHWGPGAVDEVLACRQS</sequence>
<gene>
    <name evidence="2" type="primary">LOC115218882</name>
</gene>
<dbReference type="KEGG" id="osn:115218882"/>
<dbReference type="RefSeq" id="XP_029644726.1">
    <property type="nucleotide sequence ID" value="XM_029788866.2"/>
</dbReference>
<dbReference type="AlphaFoldDB" id="A0A6P7T4B5"/>